<organism evidence="2 3">
    <name type="scientific">Microbispora cellulosiformans</name>
    <dbReference type="NCBI Taxonomy" id="2614688"/>
    <lineage>
        <taxon>Bacteria</taxon>
        <taxon>Bacillati</taxon>
        <taxon>Actinomycetota</taxon>
        <taxon>Actinomycetes</taxon>
        <taxon>Streptosporangiales</taxon>
        <taxon>Streptosporangiaceae</taxon>
        <taxon>Microbispora</taxon>
    </lineage>
</organism>
<accession>A0A5J5K544</accession>
<feature type="region of interest" description="Disordered" evidence="1">
    <location>
        <begin position="59"/>
        <end position="98"/>
    </location>
</feature>
<reference evidence="2 3" key="1">
    <citation type="submission" date="2019-09" db="EMBL/GenBank/DDBJ databases">
        <title>Screening of Novel Bioactive Compounds from Soil-Associated.</title>
        <authorList>
            <person name="Gong X."/>
        </authorList>
    </citation>
    <scope>NUCLEOTIDE SEQUENCE [LARGE SCALE GENOMIC DNA]</scope>
    <source>
        <strain evidence="2 3">Gxj-6</strain>
    </source>
</reference>
<comment type="caution">
    <text evidence="2">The sequence shown here is derived from an EMBL/GenBank/DDBJ whole genome shotgun (WGS) entry which is preliminary data.</text>
</comment>
<dbReference type="AlphaFoldDB" id="A0A5J5K544"/>
<protein>
    <submittedName>
        <fullName evidence="2">Uncharacterized protein</fullName>
    </submittedName>
</protein>
<dbReference type="EMBL" id="VYTZ01000003">
    <property type="protein sequence ID" value="KAA9379725.1"/>
    <property type="molecule type" value="Genomic_DNA"/>
</dbReference>
<dbReference type="RefSeq" id="WP_150932914.1">
    <property type="nucleotide sequence ID" value="NZ_VYTZ01000003.1"/>
</dbReference>
<evidence type="ECO:0000313" key="2">
    <source>
        <dbReference type="EMBL" id="KAA9379725.1"/>
    </source>
</evidence>
<sequence length="111" mass="11907">MTRTVFTVEFQDDDLDDMQVVARQYDTDDQARFVRFYDDGREVTAVVFHLVKAIRISGPTAVNGTGRPADGPQPAPGMQANVSPQFPPPGPRQGEPPIAAQAIAAAASGRP</sequence>
<gene>
    <name evidence="2" type="ORF">F5972_08730</name>
</gene>
<keyword evidence="3" id="KW-1185">Reference proteome</keyword>
<dbReference type="Proteomes" id="UP000327011">
    <property type="component" value="Unassembled WGS sequence"/>
</dbReference>
<name>A0A5J5K544_9ACTN</name>
<proteinExistence type="predicted"/>
<evidence type="ECO:0000256" key="1">
    <source>
        <dbReference type="SAM" id="MobiDB-lite"/>
    </source>
</evidence>
<evidence type="ECO:0000313" key="3">
    <source>
        <dbReference type="Proteomes" id="UP000327011"/>
    </source>
</evidence>